<feature type="signal peptide" evidence="1">
    <location>
        <begin position="1"/>
        <end position="24"/>
    </location>
</feature>
<accession>A0AA48KRB9</accession>
<dbReference type="GO" id="GO:0071555">
    <property type="term" value="P:cell wall organization"/>
    <property type="evidence" value="ECO:0007669"/>
    <property type="project" value="InterPro"/>
</dbReference>
<dbReference type="PANTHER" id="PTHR30251:SF4">
    <property type="entry name" value="SLR1668 PROTEIN"/>
    <property type="match status" value="1"/>
</dbReference>
<dbReference type="PANTHER" id="PTHR30251">
    <property type="entry name" value="PILUS ASSEMBLY CHAPERONE"/>
    <property type="match status" value="1"/>
</dbReference>
<dbReference type="AlphaFoldDB" id="A0AA48KRB9"/>
<dbReference type="EMBL" id="AP027272">
    <property type="protein sequence ID" value="BDX05957.1"/>
    <property type="molecule type" value="Genomic_DNA"/>
</dbReference>
<dbReference type="RefSeq" id="WP_338291975.1">
    <property type="nucleotide sequence ID" value="NZ_AP027272.1"/>
</dbReference>
<reference evidence="3" key="1">
    <citation type="submission" date="2023-01" db="EMBL/GenBank/DDBJ databases">
        <title>Complete genome sequence of Planctobacterium marinum strain Dej080120_11.</title>
        <authorList>
            <person name="Ueki S."/>
            <person name="Maruyama F."/>
        </authorList>
    </citation>
    <scope>NUCLEOTIDE SEQUENCE</scope>
    <source>
        <strain evidence="3">Dej080120_11</strain>
    </source>
</reference>
<feature type="chain" id="PRO_5041251323" description="Pili assembly chaperone N-terminal domain-containing protein" evidence="1">
    <location>
        <begin position="25"/>
        <end position="238"/>
    </location>
</feature>
<sequence>MFHFRHVKWFSLFTVLLCSNQSFAYQVQPMVAELYTTGNRSAVTYRVINPSDTPVPIEVVVYKRSFDENQKEILTEAEDDFIVLPPQVDVPANGYQVFRAQFLGDSEFDKTQSYRIVFKQLPIEQQGQASQVNMIFNFATLVFVSQPESQGNLTQTLDCPDAENCTLNIVNDGNAVVNLVQSAIHFDGEQQGDWQWLQNNMPVTFLMPEHKLSINIKTLLSEGTLPKQVELVTANNAN</sequence>
<evidence type="ECO:0000313" key="3">
    <source>
        <dbReference type="EMBL" id="BDX05957.1"/>
    </source>
</evidence>
<keyword evidence="1" id="KW-0732">Signal</keyword>
<gene>
    <name evidence="3" type="ORF">MACH26_14780</name>
</gene>
<organism evidence="3 4">
    <name type="scientific">Planctobacterium marinum</name>
    <dbReference type="NCBI Taxonomy" id="1631968"/>
    <lineage>
        <taxon>Bacteria</taxon>
        <taxon>Pseudomonadati</taxon>
        <taxon>Pseudomonadota</taxon>
        <taxon>Gammaproteobacteria</taxon>
        <taxon>Alteromonadales</taxon>
        <taxon>Alteromonadaceae</taxon>
        <taxon>Planctobacterium</taxon>
    </lineage>
</organism>
<dbReference type="InterPro" id="IPR050643">
    <property type="entry name" value="Periplasmic_pilus_chap"/>
</dbReference>
<evidence type="ECO:0000259" key="2">
    <source>
        <dbReference type="Pfam" id="PF00345"/>
    </source>
</evidence>
<dbReference type="Gene3D" id="2.60.40.10">
    <property type="entry name" value="Immunoglobulins"/>
    <property type="match status" value="1"/>
</dbReference>
<dbReference type="Pfam" id="PF00345">
    <property type="entry name" value="PapD_N"/>
    <property type="match status" value="1"/>
</dbReference>
<dbReference type="GO" id="GO:0030288">
    <property type="term" value="C:outer membrane-bounded periplasmic space"/>
    <property type="evidence" value="ECO:0007669"/>
    <property type="project" value="InterPro"/>
</dbReference>
<evidence type="ECO:0000256" key="1">
    <source>
        <dbReference type="SAM" id="SignalP"/>
    </source>
</evidence>
<evidence type="ECO:0000313" key="4">
    <source>
        <dbReference type="Proteomes" id="UP001333710"/>
    </source>
</evidence>
<dbReference type="InterPro" id="IPR008962">
    <property type="entry name" value="PapD-like_sf"/>
</dbReference>
<dbReference type="Proteomes" id="UP001333710">
    <property type="component" value="Chromosome"/>
</dbReference>
<dbReference type="KEGG" id="pmaw:MACH26_14780"/>
<feature type="domain" description="Pili assembly chaperone N-terminal" evidence="2">
    <location>
        <begin position="35"/>
        <end position="144"/>
    </location>
</feature>
<protein>
    <recommendedName>
        <fullName evidence="2">Pili assembly chaperone N-terminal domain-containing protein</fullName>
    </recommendedName>
</protein>
<dbReference type="SUPFAM" id="SSF49354">
    <property type="entry name" value="PapD-like"/>
    <property type="match status" value="1"/>
</dbReference>
<dbReference type="InterPro" id="IPR013783">
    <property type="entry name" value="Ig-like_fold"/>
</dbReference>
<dbReference type="InterPro" id="IPR016147">
    <property type="entry name" value="Pili_assmbl_chaperone_N"/>
</dbReference>
<keyword evidence="4" id="KW-1185">Reference proteome</keyword>
<name>A0AA48KRB9_9ALTE</name>
<proteinExistence type="predicted"/>